<accession>A0ABW4R6I5</accession>
<dbReference type="InterPro" id="IPR011650">
    <property type="entry name" value="Peptidase_M20_dimer"/>
</dbReference>
<dbReference type="SUPFAM" id="SSF55031">
    <property type="entry name" value="Bacterial exopeptidase dimerisation domain"/>
    <property type="match status" value="1"/>
</dbReference>
<sequence>MKGNLTVSTDRIAADIAALAEITEPERPWTRRSFTPMFDRGRDWLRDAFAAAGLEVSTDAGGNLIGRRPGAVSGLGTILIGSHSDTVPDGGRFDGIAGVITALEIARALDERGISLRHDLAVVDFLAEEVSGFGVSCIGSRAMAGVMPPEWLTRQWEGRSLRDAIAAVGGAPAQLGTPLSAPLKAYLELHIEQGTVLERAGIDIGLVGAIAGITRIEITVTGRPDHAGTTPMDARADALVAAAGLVTAVRDEASRPRAGRHFTATVGEFEIAPNAANVIPGHVRMLIDARAEQRPDMEAFIAWAQALKAPGVSLDIRVISDNPPVPMDPGLLAVLARAADDAGISQRPMTSGAGHDAAYMARLGPAAMVFVPSKDGRSHTAEEWTETIEIALGAEVMARTVIEIDKEGE</sequence>
<organism evidence="8 9">
    <name type="scientific">Paracoccus pacificus</name>
    <dbReference type="NCBI Taxonomy" id="1463598"/>
    <lineage>
        <taxon>Bacteria</taxon>
        <taxon>Pseudomonadati</taxon>
        <taxon>Pseudomonadota</taxon>
        <taxon>Alphaproteobacteria</taxon>
        <taxon>Rhodobacterales</taxon>
        <taxon>Paracoccaceae</taxon>
        <taxon>Paracoccus</taxon>
    </lineage>
</organism>
<comment type="subunit">
    <text evidence="3">Homodimer.</text>
</comment>
<dbReference type="GO" id="GO:0016787">
    <property type="term" value="F:hydrolase activity"/>
    <property type="evidence" value="ECO:0007669"/>
    <property type="project" value="UniProtKB-KW"/>
</dbReference>
<dbReference type="Pfam" id="PF01546">
    <property type="entry name" value="Peptidase_M20"/>
    <property type="match status" value="1"/>
</dbReference>
<dbReference type="RefSeq" id="WP_379142111.1">
    <property type="nucleotide sequence ID" value="NZ_JBHUEN010000021.1"/>
</dbReference>
<evidence type="ECO:0000256" key="5">
    <source>
        <dbReference type="ARBA" id="ARBA00022801"/>
    </source>
</evidence>
<dbReference type="CDD" id="cd03884">
    <property type="entry name" value="M20_bAS"/>
    <property type="match status" value="1"/>
</dbReference>
<feature type="domain" description="Peptidase M20 dimerisation" evidence="7">
    <location>
        <begin position="212"/>
        <end position="303"/>
    </location>
</feature>
<dbReference type="InterPro" id="IPR010158">
    <property type="entry name" value="Amidase_Cbmase"/>
</dbReference>
<comment type="cofactor">
    <cofactor evidence="1">
        <name>Mn(2+)</name>
        <dbReference type="ChEBI" id="CHEBI:29035"/>
    </cofactor>
</comment>
<evidence type="ECO:0000256" key="4">
    <source>
        <dbReference type="ARBA" id="ARBA00022723"/>
    </source>
</evidence>
<dbReference type="EMBL" id="JBHUEN010000021">
    <property type="protein sequence ID" value="MFD1881886.1"/>
    <property type="molecule type" value="Genomic_DNA"/>
</dbReference>
<proteinExistence type="inferred from homology"/>
<dbReference type="PANTHER" id="PTHR32494:SF19">
    <property type="entry name" value="ALLANTOATE DEIMINASE-RELATED"/>
    <property type="match status" value="1"/>
</dbReference>
<dbReference type="InterPro" id="IPR002933">
    <property type="entry name" value="Peptidase_M20"/>
</dbReference>
<dbReference type="SUPFAM" id="SSF53187">
    <property type="entry name" value="Zn-dependent exopeptidases"/>
    <property type="match status" value="1"/>
</dbReference>
<gene>
    <name evidence="8" type="ORF">ACFSCT_09175</name>
</gene>
<dbReference type="Gene3D" id="3.30.70.360">
    <property type="match status" value="1"/>
</dbReference>
<dbReference type="Pfam" id="PF07687">
    <property type="entry name" value="M20_dimer"/>
    <property type="match status" value="1"/>
</dbReference>
<evidence type="ECO:0000259" key="7">
    <source>
        <dbReference type="Pfam" id="PF07687"/>
    </source>
</evidence>
<dbReference type="PIRSF" id="PIRSF001235">
    <property type="entry name" value="Amidase_carbamoylase"/>
    <property type="match status" value="1"/>
</dbReference>
<dbReference type="Proteomes" id="UP001597213">
    <property type="component" value="Unassembled WGS sequence"/>
</dbReference>
<reference evidence="9" key="1">
    <citation type="journal article" date="2019" name="Int. J. Syst. Evol. Microbiol.">
        <title>The Global Catalogue of Microorganisms (GCM) 10K type strain sequencing project: providing services to taxonomists for standard genome sequencing and annotation.</title>
        <authorList>
            <consortium name="The Broad Institute Genomics Platform"/>
            <consortium name="The Broad Institute Genome Sequencing Center for Infectious Disease"/>
            <person name="Wu L."/>
            <person name="Ma J."/>
        </authorList>
    </citation>
    <scope>NUCLEOTIDE SEQUENCE [LARGE SCALE GENOMIC DNA]</scope>
    <source>
        <strain evidence="9">CCUG 56029</strain>
    </source>
</reference>
<keyword evidence="9" id="KW-1185">Reference proteome</keyword>
<dbReference type="PANTHER" id="PTHR32494">
    <property type="entry name" value="ALLANTOATE DEIMINASE-RELATED"/>
    <property type="match status" value="1"/>
</dbReference>
<keyword evidence="5 8" id="KW-0378">Hydrolase</keyword>
<evidence type="ECO:0000313" key="9">
    <source>
        <dbReference type="Proteomes" id="UP001597213"/>
    </source>
</evidence>
<dbReference type="InterPro" id="IPR001261">
    <property type="entry name" value="ArgE/DapE_CS"/>
</dbReference>
<protein>
    <submittedName>
        <fullName evidence="8">Zn-dependent hydrolase</fullName>
    </submittedName>
</protein>
<evidence type="ECO:0000256" key="1">
    <source>
        <dbReference type="ARBA" id="ARBA00001936"/>
    </source>
</evidence>
<comment type="similarity">
    <text evidence="2">Belongs to the peptidase M20 family.</text>
</comment>
<keyword evidence="4" id="KW-0479">Metal-binding</keyword>
<evidence type="ECO:0000256" key="2">
    <source>
        <dbReference type="ARBA" id="ARBA00006153"/>
    </source>
</evidence>
<keyword evidence="6" id="KW-0464">Manganese</keyword>
<comment type="caution">
    <text evidence="8">The sequence shown here is derived from an EMBL/GenBank/DDBJ whole genome shotgun (WGS) entry which is preliminary data.</text>
</comment>
<dbReference type="Gene3D" id="3.40.630.10">
    <property type="entry name" value="Zn peptidases"/>
    <property type="match status" value="1"/>
</dbReference>
<name>A0ABW4R6I5_9RHOB</name>
<evidence type="ECO:0000313" key="8">
    <source>
        <dbReference type="EMBL" id="MFD1881886.1"/>
    </source>
</evidence>
<dbReference type="InterPro" id="IPR036264">
    <property type="entry name" value="Bact_exopeptidase_dim_dom"/>
</dbReference>
<evidence type="ECO:0000256" key="6">
    <source>
        <dbReference type="ARBA" id="ARBA00023211"/>
    </source>
</evidence>
<evidence type="ECO:0000256" key="3">
    <source>
        <dbReference type="ARBA" id="ARBA00011738"/>
    </source>
</evidence>
<dbReference type="PROSITE" id="PS00758">
    <property type="entry name" value="ARGE_DAPE_CPG2_1"/>
    <property type="match status" value="1"/>
</dbReference>
<dbReference type="NCBIfam" id="TIGR01879">
    <property type="entry name" value="hydantase"/>
    <property type="match status" value="1"/>
</dbReference>
<dbReference type="NCBIfam" id="NF009531">
    <property type="entry name" value="PRK12893.1-5"/>
    <property type="match status" value="1"/>
</dbReference>